<dbReference type="Pfam" id="PF00560">
    <property type="entry name" value="LRR_1"/>
    <property type="match status" value="5"/>
</dbReference>
<dbReference type="STRING" id="49390.A0A068V5S7"/>
<dbReference type="OMA" id="KNEWTRS"/>
<proteinExistence type="predicted"/>
<feature type="chain" id="PRO_5001655598" description="non-specific serine/threonine protein kinase" evidence="13">
    <location>
        <begin position="23"/>
        <end position="545"/>
    </location>
</feature>
<dbReference type="InParanoid" id="A0A068V5S7"/>
<accession>A0A068V5S7</accession>
<evidence type="ECO:0000256" key="11">
    <source>
        <dbReference type="ARBA" id="ARBA00023136"/>
    </source>
</evidence>
<dbReference type="PROSITE" id="PS51450">
    <property type="entry name" value="LRR"/>
    <property type="match status" value="1"/>
</dbReference>
<dbReference type="GO" id="GO:0016020">
    <property type="term" value="C:membrane"/>
    <property type="evidence" value="ECO:0007669"/>
    <property type="project" value="UniProtKB-SubCell"/>
</dbReference>
<dbReference type="OrthoDB" id="2015206at2759"/>
<dbReference type="FunFam" id="3.80.10.10:FF:000542">
    <property type="entry name" value="Leucine-rich repeat protein kinase family protein"/>
    <property type="match status" value="1"/>
</dbReference>
<keyword evidence="12" id="KW-0325">Glycoprotein</keyword>
<protein>
    <recommendedName>
        <fullName evidence="2">non-specific serine/threonine protein kinase</fullName>
        <ecNumber evidence="2">2.7.11.1</ecNumber>
    </recommendedName>
</protein>
<dbReference type="PANTHER" id="PTHR45974">
    <property type="entry name" value="RECEPTOR-LIKE PROTEIN 55"/>
    <property type="match status" value="1"/>
</dbReference>
<reference evidence="16" key="1">
    <citation type="journal article" date="2014" name="Science">
        <title>The coffee genome provides insight into the convergent evolution of caffeine biosynthesis.</title>
        <authorList>
            <person name="Denoeud F."/>
            <person name="Carretero-Paulet L."/>
            <person name="Dereeper A."/>
            <person name="Droc G."/>
            <person name="Guyot R."/>
            <person name="Pietrella M."/>
            <person name="Zheng C."/>
            <person name="Alberti A."/>
            <person name="Anthony F."/>
            <person name="Aprea G."/>
            <person name="Aury J.M."/>
            <person name="Bento P."/>
            <person name="Bernard M."/>
            <person name="Bocs S."/>
            <person name="Campa C."/>
            <person name="Cenci A."/>
            <person name="Combes M.C."/>
            <person name="Crouzillat D."/>
            <person name="Da Silva C."/>
            <person name="Daddiego L."/>
            <person name="De Bellis F."/>
            <person name="Dussert S."/>
            <person name="Garsmeur O."/>
            <person name="Gayraud T."/>
            <person name="Guignon V."/>
            <person name="Jahn K."/>
            <person name="Jamilloux V."/>
            <person name="Joet T."/>
            <person name="Labadie K."/>
            <person name="Lan T."/>
            <person name="Leclercq J."/>
            <person name="Lepelley M."/>
            <person name="Leroy T."/>
            <person name="Li L.T."/>
            <person name="Librado P."/>
            <person name="Lopez L."/>
            <person name="Munoz A."/>
            <person name="Noel B."/>
            <person name="Pallavicini A."/>
            <person name="Perrotta G."/>
            <person name="Poncet V."/>
            <person name="Pot D."/>
            <person name="Priyono X."/>
            <person name="Rigoreau M."/>
            <person name="Rouard M."/>
            <person name="Rozas J."/>
            <person name="Tranchant-Dubreuil C."/>
            <person name="VanBuren R."/>
            <person name="Zhang Q."/>
            <person name="Andrade A.C."/>
            <person name="Argout X."/>
            <person name="Bertrand B."/>
            <person name="de Kochko A."/>
            <person name="Graziosi G."/>
            <person name="Henry R.J."/>
            <person name="Jayarama X."/>
            <person name="Ming R."/>
            <person name="Nagai C."/>
            <person name="Rounsley S."/>
            <person name="Sankoff D."/>
            <person name="Giuliano G."/>
            <person name="Albert V.A."/>
            <person name="Wincker P."/>
            <person name="Lashermes P."/>
        </authorList>
    </citation>
    <scope>NUCLEOTIDE SEQUENCE [LARGE SCALE GENOMIC DNA]</scope>
    <source>
        <strain evidence="16">cv. DH200-94</strain>
    </source>
</reference>
<dbReference type="AlphaFoldDB" id="A0A068V5S7"/>
<sequence length="545" mass="58986">MEMMKLQLCYLIVSMACHLVFSFTDPQDATVLQSIKQQWKNLPPSWNNSNDPCGTPWEGVTCSNSRVKALALSSMRLSGKLGDDIGGLTELTSLDLSSNPDLTGSVSSRLGDLRKLNVLILAGCGLSGTIPSELGNLAQLSFLALNSNNFTGEIPASLGNLTNLYWLDLSNNRLSGSIPVSTSTGPGLDLLKKAKHFHFSKNQLLGQIPASLFSSGMVLSHLLLDGNLLTGEIPPTLGNVQTLEILRLDNNALGGGVVILQNLTNLIELNLASNNFSGPLPDLTGMNYLNYANLSNNSFQPSQAPAWFSTLKSLITLALENGPLQGQVPQQLFSLPQIQIVILRKNAFNDTLDMGNNISQQLQLVDLQNNDISSVTLSSGYSKTLLLMGNPVCASSIASTSYCQPQKRSATNCSTSLANCRNITCPSDQKLSPQTCACAYPYEGTIIFRAPSFMDTANCSTFHDLQISLEMKFGLAPGAVVLLNPHFNIDDYLQVGLGLFPTTRNFFNSSEIQRMGFELSSQTFKPPAEFGPYFFIAVPYKFPGQ</sequence>
<keyword evidence="10" id="KW-0067">ATP-binding</keyword>
<keyword evidence="11" id="KW-0472">Membrane</keyword>
<keyword evidence="16" id="KW-1185">Reference proteome</keyword>
<evidence type="ECO:0000256" key="10">
    <source>
        <dbReference type="ARBA" id="ARBA00022840"/>
    </source>
</evidence>
<evidence type="ECO:0000256" key="3">
    <source>
        <dbReference type="ARBA" id="ARBA00022527"/>
    </source>
</evidence>
<evidence type="ECO:0000256" key="4">
    <source>
        <dbReference type="ARBA" id="ARBA00022614"/>
    </source>
</evidence>
<dbReference type="Gene3D" id="3.80.10.10">
    <property type="entry name" value="Ribonuclease Inhibitor"/>
    <property type="match status" value="3"/>
</dbReference>
<dbReference type="Gramene" id="CDP16125">
    <property type="protein sequence ID" value="CDP16125"/>
    <property type="gene ID" value="GSCOC_T00017186001"/>
</dbReference>
<evidence type="ECO:0000256" key="7">
    <source>
        <dbReference type="ARBA" id="ARBA00022737"/>
    </source>
</evidence>
<dbReference type="SUPFAM" id="SSF52058">
    <property type="entry name" value="L domain-like"/>
    <property type="match status" value="1"/>
</dbReference>
<evidence type="ECO:0000313" key="16">
    <source>
        <dbReference type="Proteomes" id="UP000295252"/>
    </source>
</evidence>
<organism evidence="15 16">
    <name type="scientific">Coffea canephora</name>
    <name type="common">Robusta coffee</name>
    <dbReference type="NCBI Taxonomy" id="49390"/>
    <lineage>
        <taxon>Eukaryota</taxon>
        <taxon>Viridiplantae</taxon>
        <taxon>Streptophyta</taxon>
        <taxon>Embryophyta</taxon>
        <taxon>Tracheophyta</taxon>
        <taxon>Spermatophyta</taxon>
        <taxon>Magnoliopsida</taxon>
        <taxon>eudicotyledons</taxon>
        <taxon>Gunneridae</taxon>
        <taxon>Pentapetalae</taxon>
        <taxon>asterids</taxon>
        <taxon>lamiids</taxon>
        <taxon>Gentianales</taxon>
        <taxon>Rubiaceae</taxon>
        <taxon>Ixoroideae</taxon>
        <taxon>Gardenieae complex</taxon>
        <taxon>Bertiereae - Coffeeae clade</taxon>
        <taxon>Coffeeae</taxon>
        <taxon>Coffea</taxon>
    </lineage>
</organism>
<evidence type="ECO:0000256" key="12">
    <source>
        <dbReference type="ARBA" id="ARBA00023180"/>
    </source>
</evidence>
<evidence type="ECO:0000256" key="9">
    <source>
        <dbReference type="ARBA" id="ARBA00022777"/>
    </source>
</evidence>
<evidence type="ECO:0000256" key="1">
    <source>
        <dbReference type="ARBA" id="ARBA00004370"/>
    </source>
</evidence>
<evidence type="ECO:0000256" key="13">
    <source>
        <dbReference type="SAM" id="SignalP"/>
    </source>
</evidence>
<feature type="domain" description="Leucine-rich repeat-containing N-terminal plant-type" evidence="14">
    <location>
        <begin position="26"/>
        <end position="63"/>
    </location>
</feature>
<keyword evidence="3" id="KW-0723">Serine/threonine-protein kinase</keyword>
<evidence type="ECO:0000256" key="6">
    <source>
        <dbReference type="ARBA" id="ARBA00022729"/>
    </source>
</evidence>
<dbReference type="PhylomeDB" id="A0A068V5S7"/>
<dbReference type="EMBL" id="HG739201">
    <property type="protein sequence ID" value="CDP16125.1"/>
    <property type="molecule type" value="Genomic_DNA"/>
</dbReference>
<keyword evidence="7" id="KW-0677">Repeat</keyword>
<dbReference type="InterPro" id="IPR013210">
    <property type="entry name" value="LRR_N_plant-typ"/>
</dbReference>
<dbReference type="InterPro" id="IPR001611">
    <property type="entry name" value="Leu-rich_rpt"/>
</dbReference>
<dbReference type="GO" id="GO:0005524">
    <property type="term" value="F:ATP binding"/>
    <property type="evidence" value="ECO:0007669"/>
    <property type="project" value="UniProtKB-KW"/>
</dbReference>
<keyword evidence="4" id="KW-0433">Leucine-rich repeat</keyword>
<dbReference type="Proteomes" id="UP000295252">
    <property type="component" value="Chromosome VIII"/>
</dbReference>
<dbReference type="FunFam" id="3.80.10.10:FF:000363">
    <property type="entry name" value="Leucine-rich repeat family protein"/>
    <property type="match status" value="1"/>
</dbReference>
<dbReference type="SUPFAM" id="SSF52075">
    <property type="entry name" value="Outer arm dynein light chain 1"/>
    <property type="match status" value="1"/>
</dbReference>
<keyword evidence="9" id="KW-0418">Kinase</keyword>
<keyword evidence="6 13" id="KW-0732">Signal</keyword>
<dbReference type="GO" id="GO:0004674">
    <property type="term" value="F:protein serine/threonine kinase activity"/>
    <property type="evidence" value="ECO:0007669"/>
    <property type="project" value="UniProtKB-KW"/>
</dbReference>
<evidence type="ECO:0000259" key="14">
    <source>
        <dbReference type="Pfam" id="PF08263"/>
    </source>
</evidence>
<evidence type="ECO:0000256" key="2">
    <source>
        <dbReference type="ARBA" id="ARBA00012513"/>
    </source>
</evidence>
<dbReference type="PANTHER" id="PTHR45974:SF242">
    <property type="entry name" value="LEUCINE-RICH REPEAT PROTEIN KINASE FAMILY PROTEIN"/>
    <property type="match status" value="1"/>
</dbReference>
<keyword evidence="5" id="KW-0808">Transferase</keyword>
<evidence type="ECO:0000256" key="5">
    <source>
        <dbReference type="ARBA" id="ARBA00022679"/>
    </source>
</evidence>
<evidence type="ECO:0000313" key="15">
    <source>
        <dbReference type="EMBL" id="CDP16125.1"/>
    </source>
</evidence>
<dbReference type="EC" id="2.7.11.1" evidence="2"/>
<dbReference type="PROSITE" id="PS51257">
    <property type="entry name" value="PROKAR_LIPOPROTEIN"/>
    <property type="match status" value="1"/>
</dbReference>
<keyword evidence="8" id="KW-0547">Nucleotide-binding</keyword>
<evidence type="ECO:0000256" key="8">
    <source>
        <dbReference type="ARBA" id="ARBA00022741"/>
    </source>
</evidence>
<name>A0A068V5S7_COFCA</name>
<comment type="subcellular location">
    <subcellularLocation>
        <location evidence="1">Membrane</location>
    </subcellularLocation>
</comment>
<dbReference type="InterPro" id="IPR032675">
    <property type="entry name" value="LRR_dom_sf"/>
</dbReference>
<dbReference type="Pfam" id="PF08263">
    <property type="entry name" value="LRRNT_2"/>
    <property type="match status" value="1"/>
</dbReference>
<feature type="signal peptide" evidence="13">
    <location>
        <begin position="1"/>
        <end position="22"/>
    </location>
</feature>
<gene>
    <name evidence="15" type="ORF">GSCOC_T00017186001</name>
</gene>